<dbReference type="GO" id="GO:0043565">
    <property type="term" value="F:sequence-specific DNA binding"/>
    <property type="evidence" value="ECO:0007669"/>
    <property type="project" value="InterPro"/>
</dbReference>
<comment type="caution">
    <text evidence="2">The sequence shown here is derived from an EMBL/GenBank/DDBJ whole genome shotgun (WGS) entry which is preliminary data.</text>
</comment>
<dbReference type="RefSeq" id="WP_246460908.1">
    <property type="nucleotide sequence ID" value="NZ_JACHIT010000001.1"/>
</dbReference>
<dbReference type="Pfam" id="PF12833">
    <property type="entry name" value="HTH_18"/>
    <property type="match status" value="1"/>
</dbReference>
<dbReference type="PANTHER" id="PTHR11019">
    <property type="entry name" value="HTH-TYPE TRANSCRIPTIONAL REGULATOR NIMR"/>
    <property type="match status" value="1"/>
</dbReference>
<feature type="domain" description="HTH araC/xylS-type" evidence="1">
    <location>
        <begin position="112"/>
        <end position="179"/>
    </location>
</feature>
<accession>A0A7W9PBF4</accession>
<gene>
    <name evidence="2" type="ORF">BJY24_001803</name>
</gene>
<proteinExistence type="predicted"/>
<name>A0A7W9PBF4_9NOCA</name>
<organism evidence="2 3">
    <name type="scientific">Nocardia transvalensis</name>
    <dbReference type="NCBI Taxonomy" id="37333"/>
    <lineage>
        <taxon>Bacteria</taxon>
        <taxon>Bacillati</taxon>
        <taxon>Actinomycetota</taxon>
        <taxon>Actinomycetes</taxon>
        <taxon>Mycobacteriales</taxon>
        <taxon>Nocardiaceae</taxon>
        <taxon>Nocardia</taxon>
    </lineage>
</organism>
<protein>
    <recommendedName>
        <fullName evidence="1">HTH araC/xylS-type domain-containing protein</fullName>
    </recommendedName>
</protein>
<dbReference type="AlphaFoldDB" id="A0A7W9PBF4"/>
<dbReference type="PROSITE" id="PS01124">
    <property type="entry name" value="HTH_ARAC_FAMILY_2"/>
    <property type="match status" value="1"/>
</dbReference>
<reference evidence="2 3" key="1">
    <citation type="submission" date="2020-08" db="EMBL/GenBank/DDBJ databases">
        <title>Sequencing the genomes of 1000 actinobacteria strains.</title>
        <authorList>
            <person name="Klenk H.-P."/>
        </authorList>
    </citation>
    <scope>NUCLEOTIDE SEQUENCE [LARGE SCALE GENOMIC DNA]</scope>
    <source>
        <strain evidence="2 3">DSM 43582</strain>
    </source>
</reference>
<dbReference type="EMBL" id="JACHIT010000001">
    <property type="protein sequence ID" value="MBB5912936.1"/>
    <property type="molecule type" value="Genomic_DNA"/>
</dbReference>
<keyword evidence="3" id="KW-1185">Reference proteome</keyword>
<dbReference type="InterPro" id="IPR018060">
    <property type="entry name" value="HTH_AraC"/>
</dbReference>
<dbReference type="PANTHER" id="PTHR11019:SF159">
    <property type="entry name" value="TRANSCRIPTIONAL REGULATOR-RELATED"/>
    <property type="match status" value="1"/>
</dbReference>
<dbReference type="Proteomes" id="UP000540412">
    <property type="component" value="Unassembled WGS sequence"/>
</dbReference>
<dbReference type="Gene3D" id="1.10.10.60">
    <property type="entry name" value="Homeodomain-like"/>
    <property type="match status" value="1"/>
</dbReference>
<evidence type="ECO:0000313" key="2">
    <source>
        <dbReference type="EMBL" id="MBB5912936.1"/>
    </source>
</evidence>
<dbReference type="SMART" id="SM00342">
    <property type="entry name" value="HTH_ARAC"/>
    <property type="match status" value="1"/>
</dbReference>
<evidence type="ECO:0000313" key="3">
    <source>
        <dbReference type="Proteomes" id="UP000540412"/>
    </source>
</evidence>
<dbReference type="GO" id="GO:0003700">
    <property type="term" value="F:DNA-binding transcription factor activity"/>
    <property type="evidence" value="ECO:0007669"/>
    <property type="project" value="InterPro"/>
</dbReference>
<sequence>MDEVSTRSLYLEPAAVPWFPERCRVVDVSPLLRELLLAAVELPPEYDGHGRDGCLIRLILFEIRSLTPLPFDLPPPARADLRSLCERVPIRTDNGLGCARMGRCGVGRRTQVQQAFLEQTGLSFRRWRQRACVLFALRELSAGESVTRVAAALEYDTAAAFKTMFRKQTGRVPSSFQPR</sequence>
<evidence type="ECO:0000259" key="1">
    <source>
        <dbReference type="PROSITE" id="PS01124"/>
    </source>
</evidence>